<proteinExistence type="predicted"/>
<evidence type="ECO:0000313" key="2">
    <source>
        <dbReference type="EMBL" id="MFC4855795.1"/>
    </source>
</evidence>
<comment type="caution">
    <text evidence="2">The sequence shown here is derived from an EMBL/GenBank/DDBJ whole genome shotgun (WGS) entry which is preliminary data.</text>
</comment>
<feature type="domain" description="Amine oxidase" evidence="1">
    <location>
        <begin position="14"/>
        <end position="403"/>
    </location>
</feature>
<dbReference type="InterPro" id="IPR002937">
    <property type="entry name" value="Amino_oxidase"/>
</dbReference>
<keyword evidence="3" id="KW-1185">Reference proteome</keyword>
<accession>A0ABV9S2A6</accession>
<dbReference type="EC" id="1.-.-.-" evidence="2"/>
<reference evidence="3" key="1">
    <citation type="journal article" date="2019" name="Int. J. Syst. Evol. Microbiol.">
        <title>The Global Catalogue of Microorganisms (GCM) 10K type strain sequencing project: providing services to taxonomists for standard genome sequencing and annotation.</title>
        <authorList>
            <consortium name="The Broad Institute Genomics Platform"/>
            <consortium name="The Broad Institute Genome Sequencing Center for Infectious Disease"/>
            <person name="Wu L."/>
            <person name="Ma J."/>
        </authorList>
    </citation>
    <scope>NUCLEOTIDE SEQUENCE [LARGE SCALE GENOMIC DNA]</scope>
    <source>
        <strain evidence="3">ZS-22-S1</strain>
    </source>
</reference>
<dbReference type="RefSeq" id="WP_378057765.1">
    <property type="nucleotide sequence ID" value="NZ_JBHSIS010000009.1"/>
</dbReference>
<evidence type="ECO:0000259" key="1">
    <source>
        <dbReference type="Pfam" id="PF01593"/>
    </source>
</evidence>
<organism evidence="2 3">
    <name type="scientific">Actinophytocola glycyrrhizae</name>
    <dbReference type="NCBI Taxonomy" id="2044873"/>
    <lineage>
        <taxon>Bacteria</taxon>
        <taxon>Bacillati</taxon>
        <taxon>Actinomycetota</taxon>
        <taxon>Actinomycetes</taxon>
        <taxon>Pseudonocardiales</taxon>
        <taxon>Pseudonocardiaceae</taxon>
    </lineage>
</organism>
<dbReference type="PANTHER" id="PTHR42841">
    <property type="entry name" value="AMINE OXIDASE"/>
    <property type="match status" value="1"/>
</dbReference>
<dbReference type="EMBL" id="JBHSIS010000009">
    <property type="protein sequence ID" value="MFC4855795.1"/>
    <property type="molecule type" value="Genomic_DNA"/>
</dbReference>
<dbReference type="Proteomes" id="UP001595859">
    <property type="component" value="Unassembled WGS sequence"/>
</dbReference>
<name>A0ABV9S2A6_9PSEU</name>
<protein>
    <submittedName>
        <fullName evidence="2">NAD(P)/FAD-dependent oxidoreductase</fullName>
        <ecNumber evidence="2">1.-.-.-</ecNumber>
    </submittedName>
</protein>
<dbReference type="SUPFAM" id="SSF51905">
    <property type="entry name" value="FAD/NAD(P)-binding domain"/>
    <property type="match status" value="1"/>
</dbReference>
<dbReference type="Pfam" id="PF01593">
    <property type="entry name" value="Amino_oxidase"/>
    <property type="match status" value="1"/>
</dbReference>
<keyword evidence="2" id="KW-0560">Oxidoreductase</keyword>
<gene>
    <name evidence="2" type="ORF">ACFPCV_19975</name>
</gene>
<sequence length="407" mass="43366">MAERVDVVVVGAGLAGLAAAWHLQKAGLDVVVCEAGNAVGGRVRTDVVDGFRLDRGFQVLLPAYPAVRALPGLRTLRLQPFTRGVVAVGPGGRSELVPPWRGRSSDLARFAMRHPRDAAALAAFSLRDAVAPAKVLRNLPQRSTAADLTISDDVVREVLRPLLAGVFLDRELQTSSRVFHLVWRSFLRGGGALPAAGMGALPHLLASRLQPTTVRYGAEVAELTTDGVLLRSRKKFDARAVVVATDGASAARLVPGVAAPRWHSVTTHYYRLAAPPPGADRNLLVDGENGLLLNTAVISNIAPGYAPPGEALIAASVPERLDDAVPESTVRERLSQMYGSSTRDWDLLTTYAIPHALPVMGPRHPLRKPVRLTAGRYVCGDHRDTSSVQGALVSGRRAATAVLRDLA</sequence>
<dbReference type="GO" id="GO:0016491">
    <property type="term" value="F:oxidoreductase activity"/>
    <property type="evidence" value="ECO:0007669"/>
    <property type="project" value="UniProtKB-KW"/>
</dbReference>
<dbReference type="InterPro" id="IPR036188">
    <property type="entry name" value="FAD/NAD-bd_sf"/>
</dbReference>
<dbReference type="Gene3D" id="3.50.50.60">
    <property type="entry name" value="FAD/NAD(P)-binding domain"/>
    <property type="match status" value="1"/>
</dbReference>
<evidence type="ECO:0000313" key="3">
    <source>
        <dbReference type="Proteomes" id="UP001595859"/>
    </source>
</evidence>